<name>A0ABW0IGE8_9BACT</name>
<dbReference type="RefSeq" id="WP_379850216.1">
    <property type="nucleotide sequence ID" value="NZ_JBHSMA010000013.1"/>
</dbReference>
<feature type="domain" description="Aminoglycoside phosphotransferase" evidence="1">
    <location>
        <begin position="196"/>
        <end position="237"/>
    </location>
</feature>
<dbReference type="Proteomes" id="UP001596106">
    <property type="component" value="Unassembled WGS sequence"/>
</dbReference>
<sequence length="311" mass="37089">MSHKQLYLYFPFWRKQYFFSKEAHKNSKLANMCVPYNFFARITWKVWNNFSIFRSISRAYEDDLPIPLKEIYKITGIQSDLDFIQNTGTSGPDQKSTAVVYSHDINRYFFIKYSKTKRGNILLRNEVNTLSQLPPDNIYPKIINYSISDEYCWYMSSYISGEKLLNNDFDINIYNLLLKINKLNINTNNSNKADIKYVFSHGDFCPWNILLDSSSLKIIDWEMASYLPLGYDLFTFIFQSNFLLNPTISASTLLVKNKYWIIKYFKEFGIINWEIYLNKYIEWRIKQMGNHLEYTKILLKYNSLLEQCNIN</sequence>
<evidence type="ECO:0000313" key="3">
    <source>
        <dbReference type="Proteomes" id="UP001596106"/>
    </source>
</evidence>
<dbReference type="Gene3D" id="3.90.1200.10">
    <property type="match status" value="1"/>
</dbReference>
<dbReference type="InterPro" id="IPR002575">
    <property type="entry name" value="Aminoglycoside_PTrfase"/>
</dbReference>
<gene>
    <name evidence="2" type="ORF">ACFPMF_24825</name>
</gene>
<comment type="caution">
    <text evidence="2">The sequence shown here is derived from an EMBL/GenBank/DDBJ whole genome shotgun (WGS) entry which is preliminary data.</text>
</comment>
<reference evidence="3" key="1">
    <citation type="journal article" date="2019" name="Int. J. Syst. Evol. Microbiol.">
        <title>The Global Catalogue of Microorganisms (GCM) 10K type strain sequencing project: providing services to taxonomists for standard genome sequencing and annotation.</title>
        <authorList>
            <consortium name="The Broad Institute Genomics Platform"/>
            <consortium name="The Broad Institute Genome Sequencing Center for Infectious Disease"/>
            <person name="Wu L."/>
            <person name="Ma J."/>
        </authorList>
    </citation>
    <scope>NUCLEOTIDE SEQUENCE [LARGE SCALE GENOMIC DNA]</scope>
    <source>
        <strain evidence="3">CCUG 55250</strain>
    </source>
</reference>
<keyword evidence="3" id="KW-1185">Reference proteome</keyword>
<organism evidence="2 3">
    <name type="scientific">Larkinella bovis</name>
    <dbReference type="NCBI Taxonomy" id="683041"/>
    <lineage>
        <taxon>Bacteria</taxon>
        <taxon>Pseudomonadati</taxon>
        <taxon>Bacteroidota</taxon>
        <taxon>Cytophagia</taxon>
        <taxon>Cytophagales</taxon>
        <taxon>Spirosomataceae</taxon>
        <taxon>Larkinella</taxon>
    </lineage>
</organism>
<proteinExistence type="predicted"/>
<dbReference type="EMBL" id="JBHSMA010000013">
    <property type="protein sequence ID" value="MFC5412573.1"/>
    <property type="molecule type" value="Genomic_DNA"/>
</dbReference>
<accession>A0ABW0IGE8</accession>
<evidence type="ECO:0000313" key="2">
    <source>
        <dbReference type="EMBL" id="MFC5412573.1"/>
    </source>
</evidence>
<protein>
    <submittedName>
        <fullName evidence="2">Phosphotransferase</fullName>
    </submittedName>
</protein>
<dbReference type="Pfam" id="PF01636">
    <property type="entry name" value="APH"/>
    <property type="match status" value="1"/>
</dbReference>
<evidence type="ECO:0000259" key="1">
    <source>
        <dbReference type="Pfam" id="PF01636"/>
    </source>
</evidence>
<dbReference type="SUPFAM" id="SSF56112">
    <property type="entry name" value="Protein kinase-like (PK-like)"/>
    <property type="match status" value="1"/>
</dbReference>
<dbReference type="InterPro" id="IPR011009">
    <property type="entry name" value="Kinase-like_dom_sf"/>
</dbReference>